<evidence type="ECO:0000256" key="5">
    <source>
        <dbReference type="ARBA" id="ARBA00022833"/>
    </source>
</evidence>
<organism evidence="9">
    <name type="scientific">Rhodosorus marinus</name>
    <dbReference type="NCBI Taxonomy" id="101924"/>
    <lineage>
        <taxon>Eukaryota</taxon>
        <taxon>Rhodophyta</taxon>
        <taxon>Stylonematophyceae</taxon>
        <taxon>Stylonematales</taxon>
        <taxon>Stylonemataceae</taxon>
        <taxon>Rhodosorus</taxon>
    </lineage>
</organism>
<dbReference type="PANTHER" id="PTHR16515">
    <property type="entry name" value="PR DOMAIN ZINC FINGER PROTEIN"/>
    <property type="match status" value="1"/>
</dbReference>
<dbReference type="Pfam" id="PF00096">
    <property type="entry name" value="zf-C2H2"/>
    <property type="match status" value="3"/>
</dbReference>
<evidence type="ECO:0000256" key="3">
    <source>
        <dbReference type="ARBA" id="ARBA00022737"/>
    </source>
</evidence>
<feature type="domain" description="C2H2-type" evidence="8">
    <location>
        <begin position="391"/>
        <end position="419"/>
    </location>
</feature>
<dbReference type="PANTHER" id="PTHR16515:SF66">
    <property type="entry name" value="C2H2-TYPE DOMAIN-CONTAINING PROTEIN"/>
    <property type="match status" value="1"/>
</dbReference>
<evidence type="ECO:0000256" key="6">
    <source>
        <dbReference type="ARBA" id="ARBA00023242"/>
    </source>
</evidence>
<evidence type="ECO:0000259" key="8">
    <source>
        <dbReference type="PROSITE" id="PS50157"/>
    </source>
</evidence>
<reference evidence="9" key="1">
    <citation type="submission" date="2021-01" db="EMBL/GenBank/DDBJ databases">
        <authorList>
            <person name="Corre E."/>
            <person name="Pelletier E."/>
            <person name="Niang G."/>
            <person name="Scheremetjew M."/>
            <person name="Finn R."/>
            <person name="Kale V."/>
            <person name="Holt S."/>
            <person name="Cochrane G."/>
            <person name="Meng A."/>
            <person name="Brown T."/>
            <person name="Cohen L."/>
        </authorList>
    </citation>
    <scope>NUCLEOTIDE SEQUENCE</scope>
    <source>
        <strain evidence="9">CCMP 769</strain>
    </source>
</reference>
<dbReference type="AlphaFoldDB" id="A0A7S2ZN62"/>
<evidence type="ECO:0000256" key="1">
    <source>
        <dbReference type="ARBA" id="ARBA00004123"/>
    </source>
</evidence>
<dbReference type="InterPro" id="IPR036236">
    <property type="entry name" value="Znf_C2H2_sf"/>
</dbReference>
<sequence length="426" mass="48104">MSLSDLLPVADDVLKDFILHRSDVQLFDFGSSAPLMFDVTVEAHEEVMKSPFYGFLEALSKPVFTLSASYNDDVRVGMGWVFETRDPLSEYTRGFGGVHDFRDLVSYQRSCLFKHSGKSQLLCTLPAADVSGRFHPFFHIAENDRRSNYQEIGMLDCVSGNKLFSIKQLATRPCELCTLRGEPCVCSNEMVSRGFLPGTLESSDGVILAPDVDVAAFQVVRRRWMSGRFGFHVNGLPAFSVTAKLLSSGEMLERARILVVQNQLQSSTRLCPISHSILQRAIMSVLAKKEQENAVSDDKDAGGFKCDLCGASFSRIWGLRRHVAGVHDESRQYSCELCSRTFKQSGHLQEHLRTYHSSRGGHSCEICRKRFGVKSKLERHMYQKHSSIRMYECEVCQKKYKDAHGLKTHVKRKHNMAHKTTWVGTL</sequence>
<evidence type="ECO:0000256" key="2">
    <source>
        <dbReference type="ARBA" id="ARBA00022723"/>
    </source>
</evidence>
<evidence type="ECO:0000313" key="9">
    <source>
        <dbReference type="EMBL" id="CAE0045599.1"/>
    </source>
</evidence>
<keyword evidence="4 7" id="KW-0863">Zinc-finger</keyword>
<name>A0A7S2ZN62_9RHOD</name>
<dbReference type="SUPFAM" id="SSF57667">
    <property type="entry name" value="beta-beta-alpha zinc fingers"/>
    <property type="match status" value="2"/>
</dbReference>
<feature type="domain" description="C2H2-type" evidence="8">
    <location>
        <begin position="304"/>
        <end position="332"/>
    </location>
</feature>
<feature type="domain" description="C2H2-type" evidence="8">
    <location>
        <begin position="333"/>
        <end position="361"/>
    </location>
</feature>
<dbReference type="SMART" id="SM00355">
    <property type="entry name" value="ZnF_C2H2"/>
    <property type="match status" value="4"/>
</dbReference>
<dbReference type="GO" id="GO:0005634">
    <property type="term" value="C:nucleus"/>
    <property type="evidence" value="ECO:0007669"/>
    <property type="project" value="UniProtKB-SubCell"/>
</dbReference>
<evidence type="ECO:0000256" key="4">
    <source>
        <dbReference type="ARBA" id="ARBA00022771"/>
    </source>
</evidence>
<dbReference type="Gene3D" id="3.30.160.60">
    <property type="entry name" value="Classic Zinc Finger"/>
    <property type="match status" value="2"/>
</dbReference>
<proteinExistence type="predicted"/>
<dbReference type="GO" id="GO:0010468">
    <property type="term" value="P:regulation of gene expression"/>
    <property type="evidence" value="ECO:0007669"/>
    <property type="project" value="TreeGrafter"/>
</dbReference>
<protein>
    <recommendedName>
        <fullName evidence="8">C2H2-type domain-containing protein</fullName>
    </recommendedName>
</protein>
<keyword evidence="6" id="KW-0539">Nucleus</keyword>
<dbReference type="InterPro" id="IPR013087">
    <property type="entry name" value="Znf_C2H2_type"/>
</dbReference>
<feature type="domain" description="C2H2-type" evidence="8">
    <location>
        <begin position="362"/>
        <end position="390"/>
    </location>
</feature>
<dbReference type="Pfam" id="PF13894">
    <property type="entry name" value="zf-C2H2_4"/>
    <property type="match status" value="1"/>
</dbReference>
<keyword evidence="5" id="KW-0862">Zinc</keyword>
<accession>A0A7S2ZN62</accession>
<evidence type="ECO:0000256" key="7">
    <source>
        <dbReference type="PROSITE-ProRule" id="PRU00042"/>
    </source>
</evidence>
<dbReference type="GO" id="GO:0008270">
    <property type="term" value="F:zinc ion binding"/>
    <property type="evidence" value="ECO:0007669"/>
    <property type="project" value="UniProtKB-KW"/>
</dbReference>
<comment type="subcellular location">
    <subcellularLocation>
        <location evidence="1">Nucleus</location>
    </subcellularLocation>
</comment>
<dbReference type="PROSITE" id="PS00028">
    <property type="entry name" value="ZINC_FINGER_C2H2_1"/>
    <property type="match status" value="4"/>
</dbReference>
<gene>
    <name evidence="9" type="ORF">RMAR00112_LOCUS13574</name>
</gene>
<keyword evidence="2" id="KW-0479">Metal-binding</keyword>
<dbReference type="PROSITE" id="PS50157">
    <property type="entry name" value="ZINC_FINGER_C2H2_2"/>
    <property type="match status" value="4"/>
</dbReference>
<dbReference type="EMBL" id="HBHW01017470">
    <property type="protein sequence ID" value="CAE0045599.1"/>
    <property type="molecule type" value="Transcribed_RNA"/>
</dbReference>
<dbReference type="InterPro" id="IPR050331">
    <property type="entry name" value="Zinc_finger"/>
</dbReference>
<keyword evidence="3" id="KW-0677">Repeat</keyword>